<dbReference type="AlphaFoldDB" id="A0AAD9MPE6"/>
<evidence type="ECO:0000313" key="1">
    <source>
        <dbReference type="EMBL" id="KAK2138069.1"/>
    </source>
</evidence>
<accession>A0AAD9MPE6</accession>
<gene>
    <name evidence="1" type="ORF">NP493_8975g00002</name>
</gene>
<dbReference type="Proteomes" id="UP001209878">
    <property type="component" value="Unassembled WGS sequence"/>
</dbReference>
<proteinExistence type="predicted"/>
<comment type="caution">
    <text evidence="1">The sequence shown here is derived from an EMBL/GenBank/DDBJ whole genome shotgun (WGS) entry which is preliminary data.</text>
</comment>
<reference evidence="1" key="1">
    <citation type="journal article" date="2023" name="Mol. Biol. Evol.">
        <title>Third-Generation Sequencing Reveals the Adaptive Role of the Epigenome in Three Deep-Sea Polychaetes.</title>
        <authorList>
            <person name="Perez M."/>
            <person name="Aroh O."/>
            <person name="Sun Y."/>
            <person name="Lan Y."/>
            <person name="Juniper S.K."/>
            <person name="Young C.R."/>
            <person name="Angers B."/>
            <person name="Qian P.Y."/>
        </authorList>
    </citation>
    <scope>NUCLEOTIDE SEQUENCE</scope>
    <source>
        <strain evidence="1">R07B-5</strain>
    </source>
</reference>
<name>A0AAD9MPE6_RIDPI</name>
<organism evidence="1 2">
    <name type="scientific">Ridgeia piscesae</name>
    <name type="common">Tubeworm</name>
    <dbReference type="NCBI Taxonomy" id="27915"/>
    <lineage>
        <taxon>Eukaryota</taxon>
        <taxon>Metazoa</taxon>
        <taxon>Spiralia</taxon>
        <taxon>Lophotrochozoa</taxon>
        <taxon>Annelida</taxon>
        <taxon>Polychaeta</taxon>
        <taxon>Sedentaria</taxon>
        <taxon>Canalipalpata</taxon>
        <taxon>Sabellida</taxon>
        <taxon>Siboglinidae</taxon>
        <taxon>Ridgeia</taxon>
    </lineage>
</organism>
<evidence type="ECO:0000313" key="2">
    <source>
        <dbReference type="Proteomes" id="UP001209878"/>
    </source>
</evidence>
<dbReference type="EMBL" id="JAODUO010008962">
    <property type="protein sequence ID" value="KAK2138069.1"/>
    <property type="molecule type" value="Genomic_DNA"/>
</dbReference>
<keyword evidence="2" id="KW-1185">Reference proteome</keyword>
<protein>
    <submittedName>
        <fullName evidence="1">Uncharacterized protein</fullName>
    </submittedName>
</protein>
<sequence>MTPEIIQSKRHRRYLESVWRKSRSSLDSYGNAYIKFYTGDLLLLYQPMQQSSHCINLFLIILKTKPASYIQLSQIILQTLLLTLHN</sequence>